<dbReference type="InterPro" id="IPR050834">
    <property type="entry name" value="Glycosyltransf_2"/>
</dbReference>
<accession>A0ABY3T3R7</accession>
<comment type="similarity">
    <text evidence="1">Belongs to the glycosyltransferase 2 family.</text>
</comment>
<dbReference type="Gene3D" id="3.90.550.10">
    <property type="entry name" value="Spore Coat Polysaccharide Biosynthesis Protein SpsA, Chain A"/>
    <property type="match status" value="1"/>
</dbReference>
<dbReference type="PANTHER" id="PTHR43685">
    <property type="entry name" value="GLYCOSYLTRANSFERASE"/>
    <property type="match status" value="1"/>
</dbReference>
<keyword evidence="2" id="KW-0328">Glycosyltransferase</keyword>
<dbReference type="InterPro" id="IPR001173">
    <property type="entry name" value="Glyco_trans_2-like"/>
</dbReference>
<gene>
    <name evidence="5" type="ORF">L2Y54_07695</name>
</gene>
<dbReference type="RefSeq" id="WP_236501243.1">
    <property type="nucleotide sequence ID" value="NZ_CP091244.1"/>
</dbReference>
<evidence type="ECO:0000256" key="2">
    <source>
        <dbReference type="ARBA" id="ARBA00022676"/>
    </source>
</evidence>
<evidence type="ECO:0000313" key="6">
    <source>
        <dbReference type="Proteomes" id="UP001054801"/>
    </source>
</evidence>
<dbReference type="CDD" id="cd04196">
    <property type="entry name" value="GT_2_like_d"/>
    <property type="match status" value="1"/>
</dbReference>
<evidence type="ECO:0000259" key="4">
    <source>
        <dbReference type="Pfam" id="PF00535"/>
    </source>
</evidence>
<sequence length="314" mass="35520">MNRSAIPTVAILLCTYNGQRYLSEQLDSVATQTYPHWRMWVSDDGSQDDTPSILTEYRSKWFDGRLSIVQGPRQGFVANFLSLSCREEIQAEYYAFCDQDDVWEADKLQRALDCLQAVPADIPALYGSRTRLVDANNGELGLSAPFTRSPGFAHALTQNIACGNTMVFNHAAIALLRDAGSKVAVVAHDWWLYLLVSGAGGQVFYDAYPGVRYRQHNSNLVGMKTHWLARLVRLRTIREVWRGTFRAGNERQMQALQVMRAKLSPANRVILDRFMLARNRWLLPRLLGFWQSGIYREPLGSHLGLIAAAILKKI</sequence>
<name>A0ABY3T3R7_9GAMM</name>
<feature type="domain" description="Glycosyltransferase 2-like" evidence="4">
    <location>
        <begin position="11"/>
        <end position="122"/>
    </location>
</feature>
<evidence type="ECO:0000256" key="1">
    <source>
        <dbReference type="ARBA" id="ARBA00006739"/>
    </source>
</evidence>
<keyword evidence="3" id="KW-0808">Transferase</keyword>
<dbReference type="PANTHER" id="PTHR43685:SF5">
    <property type="entry name" value="GLYCOSYLTRANSFERASE EPSE-RELATED"/>
    <property type="match status" value="1"/>
</dbReference>
<proteinExistence type="inferred from homology"/>
<keyword evidence="6" id="KW-1185">Reference proteome</keyword>
<protein>
    <submittedName>
        <fullName evidence="5">Glycosyltransferase family 2 protein</fullName>
    </submittedName>
</protein>
<dbReference type="InterPro" id="IPR029044">
    <property type="entry name" value="Nucleotide-diphossugar_trans"/>
</dbReference>
<dbReference type="EMBL" id="CP091244">
    <property type="protein sequence ID" value="UJS25917.1"/>
    <property type="molecule type" value="Genomic_DNA"/>
</dbReference>
<dbReference type="SUPFAM" id="SSF53448">
    <property type="entry name" value="Nucleotide-diphospho-sugar transferases"/>
    <property type="match status" value="1"/>
</dbReference>
<organism evidence="5 6">
    <name type="scientific">Thiothrix winogradskyi</name>
    <dbReference type="NCBI Taxonomy" id="96472"/>
    <lineage>
        <taxon>Bacteria</taxon>
        <taxon>Pseudomonadati</taxon>
        <taxon>Pseudomonadota</taxon>
        <taxon>Gammaproteobacteria</taxon>
        <taxon>Thiotrichales</taxon>
        <taxon>Thiotrichaceae</taxon>
        <taxon>Thiothrix</taxon>
    </lineage>
</organism>
<dbReference type="Pfam" id="PF00535">
    <property type="entry name" value="Glycos_transf_2"/>
    <property type="match status" value="1"/>
</dbReference>
<evidence type="ECO:0000313" key="5">
    <source>
        <dbReference type="EMBL" id="UJS25917.1"/>
    </source>
</evidence>
<evidence type="ECO:0000256" key="3">
    <source>
        <dbReference type="ARBA" id="ARBA00022679"/>
    </source>
</evidence>
<dbReference type="Proteomes" id="UP001054801">
    <property type="component" value="Chromosome"/>
</dbReference>
<reference evidence="5" key="1">
    <citation type="journal article" date="2022" name="Microorganisms">
        <title>Two New Species of Filamentous Sulfur Bacteria of the Genus Thiothrix, Thiothrix winogradskyi sp. nov. and 'Candidatus Thiothrix sulfatifontis' sp. nov.</title>
        <authorList>
            <person name="Ravin N.V."/>
            <person name="Rossetti S."/>
            <person name="Beletsky A.V."/>
            <person name="Kadnikov V.V."/>
            <person name="Rudenko T.S."/>
            <person name="Smolyakov D.D."/>
            <person name="Moskvitina M.I."/>
            <person name="Gureeva M.V."/>
            <person name="Mardanov A.V."/>
            <person name="Grabovich M.Y."/>
        </authorList>
    </citation>
    <scope>NUCLEOTIDE SEQUENCE</scope>
    <source>
        <strain evidence="5">CT3</strain>
    </source>
</reference>